<name>A0A158E8B6_9BURK</name>
<dbReference type="InterPro" id="IPR025484">
    <property type="entry name" value="DUF4376"/>
</dbReference>
<dbReference type="AlphaFoldDB" id="A0A158E8B6"/>
<keyword evidence="3" id="KW-1185">Reference proteome</keyword>
<sequence>MRQKQAAYDSSGAIFAFYDTIDSPAPEGVDTIDISEAEWQAAIESQRYTVVNGVLTPPAAPTAAELLAAAQSAKVAELSAACKAAIYAGFTSKALGASYSYPAKDTDQQNLASSVIDSLLNASNAEWATPFWCADASGAWAFRMHTAAQIQQVGKEGKAAILSAMARNQSLAAAVMAAATVDEVDAIAWA</sequence>
<comment type="caution">
    <text evidence="2">The sequence shown here is derived from an EMBL/GenBank/DDBJ whole genome shotgun (WGS) entry which is preliminary data.</text>
</comment>
<accession>A0A158E8B6</accession>
<protein>
    <recommendedName>
        <fullName evidence="1">DUF4376 domain-containing protein</fullName>
    </recommendedName>
</protein>
<dbReference type="EMBL" id="FCNX02000029">
    <property type="protein sequence ID" value="SAL03099.1"/>
    <property type="molecule type" value="Genomic_DNA"/>
</dbReference>
<proteinExistence type="predicted"/>
<gene>
    <name evidence="2" type="ORF">AWB77_06706</name>
</gene>
<feature type="domain" description="DUF4376" evidence="1">
    <location>
        <begin position="70"/>
        <end position="188"/>
    </location>
</feature>
<evidence type="ECO:0000313" key="3">
    <source>
        <dbReference type="Proteomes" id="UP000054903"/>
    </source>
</evidence>
<evidence type="ECO:0000259" key="1">
    <source>
        <dbReference type="Pfam" id="PF14301"/>
    </source>
</evidence>
<reference evidence="2" key="1">
    <citation type="submission" date="2016-01" db="EMBL/GenBank/DDBJ databases">
        <authorList>
            <person name="Peeters C."/>
        </authorList>
    </citation>
    <scope>NUCLEOTIDE SEQUENCE</scope>
    <source>
        <strain evidence="2">LMG 29320</strain>
    </source>
</reference>
<organism evidence="2 3">
    <name type="scientific">Caballeronia fortuita</name>
    <dbReference type="NCBI Taxonomy" id="1777138"/>
    <lineage>
        <taxon>Bacteria</taxon>
        <taxon>Pseudomonadati</taxon>
        <taxon>Pseudomonadota</taxon>
        <taxon>Betaproteobacteria</taxon>
        <taxon>Burkholderiales</taxon>
        <taxon>Burkholderiaceae</taxon>
        <taxon>Caballeronia</taxon>
    </lineage>
</organism>
<dbReference type="RefSeq" id="WP_244158736.1">
    <property type="nucleotide sequence ID" value="NZ_FCNX02000029.1"/>
</dbReference>
<evidence type="ECO:0000313" key="2">
    <source>
        <dbReference type="EMBL" id="SAL03099.1"/>
    </source>
</evidence>
<dbReference type="STRING" id="1777138.AWB77_06706"/>
<dbReference type="Proteomes" id="UP000054903">
    <property type="component" value="Unassembled WGS sequence"/>
</dbReference>
<dbReference type="Pfam" id="PF14301">
    <property type="entry name" value="DUF4376"/>
    <property type="match status" value="1"/>
</dbReference>